<gene>
    <name evidence="2" type="ORF">OSB04_000506</name>
</gene>
<evidence type="ECO:0000259" key="1">
    <source>
        <dbReference type="Pfam" id="PF13966"/>
    </source>
</evidence>
<dbReference type="Proteomes" id="UP001172457">
    <property type="component" value="Chromosome 1"/>
</dbReference>
<proteinExistence type="predicted"/>
<reference evidence="2" key="1">
    <citation type="submission" date="2023-03" db="EMBL/GenBank/DDBJ databases">
        <title>Chromosome-scale reference genome and RAD-based genetic map of yellow starthistle (Centaurea solstitialis) reveal putative structural variation and QTLs associated with invader traits.</title>
        <authorList>
            <person name="Reatini B."/>
            <person name="Cang F.A."/>
            <person name="Jiang Q."/>
            <person name="Mckibben M.T.W."/>
            <person name="Barker M.S."/>
            <person name="Rieseberg L.H."/>
            <person name="Dlugosch K.M."/>
        </authorList>
    </citation>
    <scope>NUCLEOTIDE SEQUENCE</scope>
    <source>
        <strain evidence="2">CAN-66</strain>
        <tissue evidence="2">Leaf</tissue>
    </source>
</reference>
<protein>
    <recommendedName>
        <fullName evidence="1">Reverse transcriptase zinc-binding domain-containing protein</fullName>
    </recommendedName>
</protein>
<dbReference type="EMBL" id="JARYMX010000001">
    <property type="protein sequence ID" value="KAJ9564540.1"/>
    <property type="molecule type" value="Genomic_DNA"/>
</dbReference>
<dbReference type="Pfam" id="PF13966">
    <property type="entry name" value="zf-RVT"/>
    <property type="match status" value="1"/>
</dbReference>
<evidence type="ECO:0000313" key="2">
    <source>
        <dbReference type="EMBL" id="KAJ9564540.1"/>
    </source>
</evidence>
<name>A0AA38TP65_9ASTR</name>
<accession>A0AA38TP65</accession>
<evidence type="ECO:0000313" key="3">
    <source>
        <dbReference type="Proteomes" id="UP001172457"/>
    </source>
</evidence>
<sequence length="210" mass="24916">MNKDVMFKDRWQFMNGHWQGNWSCRTDLRGRSAKELTNMKITLSAIDFRTHGYDLWRWKEEKNGQFTVNKLVNLIQSKMVQIDDNPPTIFWNPLLPIKVHIFMWRFLNNGLPLKHNLSRRGVSMDDLNCLLCGDAEKTYDHCFFNCSKSINIWRTVWAWCDQSNASARLDSLSSFKIFFSKLHGKCSKMVITHAIYSVSLWSLWSWRNRI</sequence>
<keyword evidence="3" id="KW-1185">Reference proteome</keyword>
<dbReference type="AlphaFoldDB" id="A0AA38TP65"/>
<feature type="domain" description="Reverse transcriptase zinc-binding" evidence="1">
    <location>
        <begin position="66"/>
        <end position="153"/>
    </location>
</feature>
<organism evidence="2 3">
    <name type="scientific">Centaurea solstitialis</name>
    <name type="common">yellow star-thistle</name>
    <dbReference type="NCBI Taxonomy" id="347529"/>
    <lineage>
        <taxon>Eukaryota</taxon>
        <taxon>Viridiplantae</taxon>
        <taxon>Streptophyta</taxon>
        <taxon>Embryophyta</taxon>
        <taxon>Tracheophyta</taxon>
        <taxon>Spermatophyta</taxon>
        <taxon>Magnoliopsida</taxon>
        <taxon>eudicotyledons</taxon>
        <taxon>Gunneridae</taxon>
        <taxon>Pentapetalae</taxon>
        <taxon>asterids</taxon>
        <taxon>campanulids</taxon>
        <taxon>Asterales</taxon>
        <taxon>Asteraceae</taxon>
        <taxon>Carduoideae</taxon>
        <taxon>Cardueae</taxon>
        <taxon>Centaureinae</taxon>
        <taxon>Centaurea</taxon>
    </lineage>
</organism>
<comment type="caution">
    <text evidence="2">The sequence shown here is derived from an EMBL/GenBank/DDBJ whole genome shotgun (WGS) entry which is preliminary data.</text>
</comment>
<dbReference type="InterPro" id="IPR026960">
    <property type="entry name" value="RVT-Znf"/>
</dbReference>